<keyword evidence="7" id="KW-0677">Repeat</keyword>
<dbReference type="PRINTS" id="PR00019">
    <property type="entry name" value="LEURICHRPT"/>
</dbReference>
<dbReference type="PANTHER" id="PTHR45842:SF22">
    <property type="entry name" value="INSULIN-LIKE GROWTH FACTOR-BINDING PROTEIN COMPLEX ACID LABILE SUBUNIT ISOFORM X1"/>
    <property type="match status" value="1"/>
</dbReference>
<sequence length="321" mass="35435">MAWCGRYQTFLLPDKGSGITNYGKLQTGYIISVVLLLPLYPSSGCPSVCSCSSGEVNCMDRELRLVPDNLPANATTILLDYNSIAVLQNRTFLAQHVLQRLSLHSNLIVSVHRQALVGLGELQELDLSGNSLSNLPPEAFLPVPRLTVLNLGNNKLLSLDPELLGALPHLQTLSLHSNALTSLSSAFFENLPPLHSFKLDNNPWVCTCDIQPLFQWLTDNVDTVPEVKSVRCRLPAPLAQYPIIDIGNESFAPCHEPWLLPQDYAFFLLIGPSTFLTSICMCLLVGFLAVACVKMLTGSYTYHGPPATRAERQRVHQYVHK</sequence>
<evidence type="ECO:0000256" key="9">
    <source>
        <dbReference type="ARBA" id="ARBA00023065"/>
    </source>
</evidence>
<dbReference type="Proteomes" id="UP001190640">
    <property type="component" value="Chromosome 14"/>
</dbReference>
<evidence type="ECO:0000259" key="15">
    <source>
        <dbReference type="SMART" id="SM00082"/>
    </source>
</evidence>
<feature type="domain" description="LRRCT" evidence="15">
    <location>
        <begin position="202"/>
        <end position="255"/>
    </location>
</feature>
<keyword evidence="8 13" id="KW-1133">Transmembrane helix</keyword>
<keyword evidence="10 13" id="KW-0472">Membrane</keyword>
<dbReference type="RefSeq" id="XP_054854375.1">
    <property type="nucleotide sequence ID" value="XM_054998400.1"/>
</dbReference>
<dbReference type="GeneID" id="129342567"/>
<dbReference type="InterPro" id="IPR050467">
    <property type="entry name" value="LRFN"/>
</dbReference>
<evidence type="ECO:0000256" key="3">
    <source>
        <dbReference type="ARBA" id="ARBA00022475"/>
    </source>
</evidence>
<organism evidence="16 17">
    <name type="scientific">Eublepharis macularius</name>
    <name type="common">Leopard gecko</name>
    <name type="synonym">Cyrtodactylus macularius</name>
    <dbReference type="NCBI Taxonomy" id="481883"/>
    <lineage>
        <taxon>Eukaryota</taxon>
        <taxon>Metazoa</taxon>
        <taxon>Chordata</taxon>
        <taxon>Craniata</taxon>
        <taxon>Vertebrata</taxon>
        <taxon>Euteleostomi</taxon>
        <taxon>Lepidosauria</taxon>
        <taxon>Squamata</taxon>
        <taxon>Bifurcata</taxon>
        <taxon>Gekkota</taxon>
        <taxon>Eublepharidae</taxon>
        <taxon>Eublepharinae</taxon>
        <taxon>Eublepharis</taxon>
    </lineage>
</organism>
<dbReference type="InterPro" id="IPR000483">
    <property type="entry name" value="Cys-rich_flank_reg_C"/>
</dbReference>
<keyword evidence="3" id="KW-1003">Cell membrane</keyword>
<dbReference type="SUPFAM" id="SSF52058">
    <property type="entry name" value="L domain-like"/>
    <property type="match status" value="1"/>
</dbReference>
<dbReference type="InterPro" id="IPR032675">
    <property type="entry name" value="LRR_dom_sf"/>
</dbReference>
<accession>A0AA97LG26</accession>
<proteinExistence type="predicted"/>
<keyword evidence="2" id="KW-0813">Transport</keyword>
<evidence type="ECO:0000313" key="17">
    <source>
        <dbReference type="RefSeq" id="XP_054854375.1"/>
    </source>
</evidence>
<evidence type="ECO:0000256" key="1">
    <source>
        <dbReference type="ARBA" id="ARBA00004162"/>
    </source>
</evidence>
<reference evidence="17 18" key="2">
    <citation type="submission" date="2025-04" db="UniProtKB">
        <authorList>
            <consortium name="RefSeq"/>
        </authorList>
    </citation>
    <scope>IDENTIFICATION</scope>
    <source>
        <tissue evidence="17 18">Blood</tissue>
    </source>
</reference>
<keyword evidence="11" id="KW-1015">Disulfide bond</keyword>
<evidence type="ECO:0000313" key="18">
    <source>
        <dbReference type="RefSeq" id="XP_054859981.1"/>
    </source>
</evidence>
<evidence type="ECO:0000256" key="5">
    <source>
        <dbReference type="ARBA" id="ARBA00022692"/>
    </source>
</evidence>
<dbReference type="CTD" id="389816"/>
<evidence type="ECO:0000313" key="16">
    <source>
        <dbReference type="Proteomes" id="UP001190640"/>
    </source>
</evidence>
<dbReference type="Pfam" id="PF13855">
    <property type="entry name" value="LRR_8"/>
    <property type="match status" value="1"/>
</dbReference>
<dbReference type="GO" id="GO:0071805">
    <property type="term" value="P:potassium ion transmembrane transport"/>
    <property type="evidence" value="ECO:0007669"/>
    <property type="project" value="UniProtKB-ARBA"/>
</dbReference>
<dbReference type="KEGG" id="emc:129342567"/>
<dbReference type="FunFam" id="3.80.10.10:FF:000015">
    <property type="entry name" value="Leucine rich repeat containing 38"/>
    <property type="match status" value="1"/>
</dbReference>
<evidence type="ECO:0000256" key="7">
    <source>
        <dbReference type="ARBA" id="ARBA00022737"/>
    </source>
</evidence>
<dbReference type="InterPro" id="IPR001611">
    <property type="entry name" value="Leu-rich_rpt"/>
</dbReference>
<name>A0AA97LG26_EUBMA</name>
<dbReference type="SMART" id="SM00082">
    <property type="entry name" value="LRRCT"/>
    <property type="match status" value="1"/>
</dbReference>
<evidence type="ECO:0000256" key="6">
    <source>
        <dbReference type="ARBA" id="ARBA00022729"/>
    </source>
</evidence>
<evidence type="ECO:0000256" key="4">
    <source>
        <dbReference type="ARBA" id="ARBA00022614"/>
    </source>
</evidence>
<reference evidence="16" key="1">
    <citation type="journal article" date="2023" name="bioRxiv">
        <title>The revised reference genome of the leopard gecko (Eublepharis macularius) provides insight into the considerations of genome phasing and assembly.</title>
        <authorList>
            <person name="Pinto B.J."/>
            <person name="Gamble T."/>
            <person name="Smith C.H."/>
            <person name="Keating S.E."/>
            <person name="Havird J.C."/>
            <person name="Chiari Y."/>
        </authorList>
    </citation>
    <scope>NUCLEOTIDE SEQUENCE [LARGE SCALE GENOMIC DNA]</scope>
</reference>
<evidence type="ECO:0000256" key="12">
    <source>
        <dbReference type="ARBA" id="ARBA00023303"/>
    </source>
</evidence>
<dbReference type="SMART" id="SM00369">
    <property type="entry name" value="LRR_TYP"/>
    <property type="match status" value="5"/>
</dbReference>
<keyword evidence="6" id="KW-0732">Signal</keyword>
<dbReference type="SMART" id="SM00013">
    <property type="entry name" value="LRRNT"/>
    <property type="match status" value="1"/>
</dbReference>
<dbReference type="Gene3D" id="3.80.10.10">
    <property type="entry name" value="Ribonuclease Inhibitor"/>
    <property type="match status" value="2"/>
</dbReference>
<gene>
    <name evidence="17" type="primary">LRRC26</name>
    <name evidence="18" type="synonym">LOC129347063</name>
</gene>
<dbReference type="PANTHER" id="PTHR45842">
    <property type="entry name" value="SYNAPTIC ADHESION-LIKE MOLECULE SALM"/>
    <property type="match status" value="1"/>
</dbReference>
<evidence type="ECO:0000256" key="11">
    <source>
        <dbReference type="ARBA" id="ARBA00023157"/>
    </source>
</evidence>
<dbReference type="RefSeq" id="XP_054859981.1">
    <property type="nucleotide sequence ID" value="XM_055004006.1"/>
</dbReference>
<dbReference type="KEGG" id="emc:129347063"/>
<keyword evidence="12" id="KW-0407">Ion channel</keyword>
<evidence type="ECO:0000256" key="8">
    <source>
        <dbReference type="ARBA" id="ARBA00022989"/>
    </source>
</evidence>
<dbReference type="InterPro" id="IPR003591">
    <property type="entry name" value="Leu-rich_rpt_typical-subtyp"/>
</dbReference>
<evidence type="ECO:0000256" key="2">
    <source>
        <dbReference type="ARBA" id="ARBA00022448"/>
    </source>
</evidence>
<keyword evidence="9" id="KW-0406">Ion transport</keyword>
<protein>
    <submittedName>
        <fullName evidence="17 18">Leucine-rich repeat-containing protein 26</fullName>
    </submittedName>
</protein>
<keyword evidence="4" id="KW-0433">Leucine-rich repeat</keyword>
<dbReference type="PROSITE" id="PS51450">
    <property type="entry name" value="LRR"/>
    <property type="match status" value="2"/>
</dbReference>
<dbReference type="GO" id="GO:0005886">
    <property type="term" value="C:plasma membrane"/>
    <property type="evidence" value="ECO:0007669"/>
    <property type="project" value="UniProtKB-SubCell"/>
</dbReference>
<keyword evidence="5 13" id="KW-0812">Transmembrane</keyword>
<comment type="subcellular location">
    <subcellularLocation>
        <location evidence="1">Cell membrane</location>
        <topology evidence="1">Single-pass membrane protein</topology>
    </subcellularLocation>
</comment>
<evidence type="ECO:0000259" key="14">
    <source>
        <dbReference type="SMART" id="SM00013"/>
    </source>
</evidence>
<evidence type="ECO:0000256" key="10">
    <source>
        <dbReference type="ARBA" id="ARBA00023136"/>
    </source>
</evidence>
<evidence type="ECO:0000256" key="13">
    <source>
        <dbReference type="SAM" id="Phobius"/>
    </source>
</evidence>
<feature type="transmembrane region" description="Helical" evidence="13">
    <location>
        <begin position="264"/>
        <end position="293"/>
    </location>
</feature>
<dbReference type="AlphaFoldDB" id="A0AA97LG26"/>
<keyword evidence="16" id="KW-1185">Reference proteome</keyword>
<feature type="domain" description="LRRNT" evidence="14">
    <location>
        <begin position="44"/>
        <end position="76"/>
    </location>
</feature>
<dbReference type="InterPro" id="IPR000372">
    <property type="entry name" value="LRRNT"/>
</dbReference>